<dbReference type="RefSeq" id="WP_120245817.1">
    <property type="nucleotide sequence ID" value="NZ_RAPO01000003.1"/>
</dbReference>
<evidence type="ECO:0000256" key="1">
    <source>
        <dbReference type="SAM" id="Phobius"/>
    </source>
</evidence>
<keyword evidence="3" id="KW-1185">Reference proteome</keyword>
<evidence type="ECO:0000313" key="3">
    <source>
        <dbReference type="Proteomes" id="UP000283805"/>
    </source>
</evidence>
<comment type="caution">
    <text evidence="2">The sequence shown here is derived from an EMBL/GenBank/DDBJ whole genome shotgun (WGS) entry which is preliminary data.</text>
</comment>
<reference evidence="2 3" key="1">
    <citation type="submission" date="2018-09" db="EMBL/GenBank/DDBJ databases">
        <title>Genomic Encyclopedia of Archaeal and Bacterial Type Strains, Phase II (KMG-II): from individual species to whole genera.</title>
        <authorList>
            <person name="Goeker M."/>
        </authorList>
    </citation>
    <scope>NUCLEOTIDE SEQUENCE [LARGE SCALE GENOMIC DNA]</scope>
    <source>
        <strain evidence="2 3">DSM 13151</strain>
    </source>
</reference>
<feature type="transmembrane region" description="Helical" evidence="1">
    <location>
        <begin position="35"/>
        <end position="60"/>
    </location>
</feature>
<proteinExistence type="predicted"/>
<name>A0A3R7KK20_9EURY</name>
<evidence type="ECO:0000313" key="2">
    <source>
        <dbReference type="EMBL" id="RKD93828.1"/>
    </source>
</evidence>
<protein>
    <submittedName>
        <fullName evidence="2">Uncharacterized protein</fullName>
    </submittedName>
</protein>
<dbReference type="EMBL" id="RAPO01000003">
    <property type="protein sequence ID" value="RKD93828.1"/>
    <property type="molecule type" value="Genomic_DNA"/>
</dbReference>
<gene>
    <name evidence="2" type="ORF">ATJ93_3460</name>
</gene>
<dbReference type="Proteomes" id="UP000283805">
    <property type="component" value="Unassembled WGS sequence"/>
</dbReference>
<accession>A0A3R7KK20</accession>
<dbReference type="AlphaFoldDB" id="A0A3R7KK20"/>
<keyword evidence="1" id="KW-0812">Transmembrane</keyword>
<keyword evidence="1" id="KW-1133">Transmembrane helix</keyword>
<organism evidence="2 3">
    <name type="scientific">Halopiger aswanensis</name>
    <dbReference type="NCBI Taxonomy" id="148449"/>
    <lineage>
        <taxon>Archaea</taxon>
        <taxon>Methanobacteriati</taxon>
        <taxon>Methanobacteriota</taxon>
        <taxon>Stenosarchaea group</taxon>
        <taxon>Halobacteria</taxon>
        <taxon>Halobacteriales</taxon>
        <taxon>Natrialbaceae</taxon>
        <taxon>Halopiger</taxon>
    </lineage>
</organism>
<keyword evidence="1" id="KW-0472">Membrane</keyword>
<sequence length="80" mass="8718">MVMRIRLDGDSDDSDDADDRTIREWIRNPSDVGGVFVRAAIGSIVATFLSVLGLVGQLLLAADEPLVDEPHLEEPLTGWV</sequence>